<feature type="compositionally biased region" description="Basic and acidic residues" evidence="6">
    <location>
        <begin position="1"/>
        <end position="10"/>
    </location>
</feature>
<evidence type="ECO:0000313" key="8">
    <source>
        <dbReference type="EMBL" id="AVP96193.1"/>
    </source>
</evidence>
<dbReference type="GO" id="GO:0019825">
    <property type="term" value="F:oxygen binding"/>
    <property type="evidence" value="ECO:0007669"/>
    <property type="project" value="InterPro"/>
</dbReference>
<dbReference type="Pfam" id="PF00042">
    <property type="entry name" value="Globin"/>
    <property type="match status" value="1"/>
</dbReference>
<dbReference type="InterPro" id="IPR012292">
    <property type="entry name" value="Globin/Proto"/>
</dbReference>
<evidence type="ECO:0000256" key="4">
    <source>
        <dbReference type="ARBA" id="ARBA00023004"/>
    </source>
</evidence>
<keyword evidence="1 5" id="KW-0349">Heme</keyword>
<dbReference type="GO" id="GO:0046872">
    <property type="term" value="F:metal ion binding"/>
    <property type="evidence" value="ECO:0007669"/>
    <property type="project" value="UniProtKB-KW"/>
</dbReference>
<dbReference type="AlphaFoldDB" id="A0A2P1PMX0"/>
<dbReference type="PANTHER" id="PTHR43396">
    <property type="entry name" value="FLAVOHEMOPROTEIN"/>
    <property type="match status" value="1"/>
</dbReference>
<dbReference type="EMBL" id="CP027860">
    <property type="protein sequence ID" value="AVP96193.1"/>
    <property type="molecule type" value="Genomic_DNA"/>
</dbReference>
<reference evidence="8 9" key="1">
    <citation type="submission" date="2018-03" db="EMBL/GenBank/DDBJ databases">
        <title>Ahniella affigens gen. nov., sp. nov., a gammaproteobacterium isolated from sandy soil near a stream.</title>
        <authorList>
            <person name="Ko Y."/>
            <person name="Kim J.-H."/>
        </authorList>
    </citation>
    <scope>NUCLEOTIDE SEQUENCE [LARGE SCALE GENOMIC DNA]</scope>
    <source>
        <strain evidence="8 9">D13</strain>
    </source>
</reference>
<feature type="compositionally biased region" description="Polar residues" evidence="6">
    <location>
        <begin position="11"/>
        <end position="21"/>
    </location>
</feature>
<keyword evidence="2 5" id="KW-0561">Oxygen transport</keyword>
<reference evidence="8 9" key="2">
    <citation type="submission" date="2018-03" db="EMBL/GenBank/DDBJ databases">
        <authorList>
            <person name="Keele B.F."/>
        </authorList>
    </citation>
    <scope>NUCLEOTIDE SEQUENCE [LARGE SCALE GENOMIC DNA]</scope>
    <source>
        <strain evidence="8 9">D13</strain>
    </source>
</reference>
<organism evidence="8 9">
    <name type="scientific">Ahniella affigens</name>
    <dbReference type="NCBI Taxonomy" id="2021234"/>
    <lineage>
        <taxon>Bacteria</taxon>
        <taxon>Pseudomonadati</taxon>
        <taxon>Pseudomonadota</taxon>
        <taxon>Gammaproteobacteria</taxon>
        <taxon>Lysobacterales</taxon>
        <taxon>Rhodanobacteraceae</taxon>
        <taxon>Ahniella</taxon>
    </lineage>
</organism>
<dbReference type="GO" id="GO:0071949">
    <property type="term" value="F:FAD binding"/>
    <property type="evidence" value="ECO:0007669"/>
    <property type="project" value="TreeGrafter"/>
</dbReference>
<evidence type="ECO:0000256" key="3">
    <source>
        <dbReference type="ARBA" id="ARBA00022723"/>
    </source>
</evidence>
<name>A0A2P1PMX0_9GAMM</name>
<dbReference type="InterPro" id="IPR000971">
    <property type="entry name" value="Globin"/>
</dbReference>
<dbReference type="PROSITE" id="PS01033">
    <property type="entry name" value="GLOBIN"/>
    <property type="match status" value="1"/>
</dbReference>
<comment type="similarity">
    <text evidence="5">Belongs to the globin family.</text>
</comment>
<dbReference type="GO" id="GO:0046210">
    <property type="term" value="P:nitric oxide catabolic process"/>
    <property type="evidence" value="ECO:0007669"/>
    <property type="project" value="TreeGrafter"/>
</dbReference>
<keyword evidence="3" id="KW-0479">Metal-binding</keyword>
<sequence length="200" mass="21600">MSDRPPDRSDTGQTRHQTMASSDGHPASASAWSDVDAALRRPVMNAAAESFVQDLLSKTDHPILKHSLSNVASDPAAFAGRFYANLFAAMPGLRVLFPADLSEQQMKLAQTLAMVVSGLDESDAMVPLLRRLGAAHRGYGTKPAHYQVVGDVLIKTLSDTCGPDWNDDLERSWQRLYQWVAANMIAGAQAAAHAGAKPKF</sequence>
<dbReference type="Proteomes" id="UP000241074">
    <property type="component" value="Chromosome"/>
</dbReference>
<evidence type="ECO:0000313" key="9">
    <source>
        <dbReference type="Proteomes" id="UP000241074"/>
    </source>
</evidence>
<keyword evidence="5" id="KW-0813">Transport</keyword>
<proteinExistence type="inferred from homology"/>
<dbReference type="SUPFAM" id="SSF46458">
    <property type="entry name" value="Globin-like"/>
    <property type="match status" value="1"/>
</dbReference>
<gene>
    <name evidence="8" type="ORF">C7S18_02840</name>
</gene>
<dbReference type="PANTHER" id="PTHR43396:SF3">
    <property type="entry name" value="FLAVOHEMOPROTEIN"/>
    <property type="match status" value="1"/>
</dbReference>
<evidence type="ECO:0000256" key="5">
    <source>
        <dbReference type="RuleBase" id="RU000356"/>
    </source>
</evidence>
<keyword evidence="9" id="KW-1185">Reference proteome</keyword>
<protein>
    <recommendedName>
        <fullName evidence="7">Globin domain-containing protein</fullName>
    </recommendedName>
</protein>
<dbReference type="InterPro" id="IPR009050">
    <property type="entry name" value="Globin-like_sf"/>
</dbReference>
<dbReference type="GO" id="GO:0005344">
    <property type="term" value="F:oxygen carrier activity"/>
    <property type="evidence" value="ECO:0007669"/>
    <property type="project" value="UniProtKB-KW"/>
</dbReference>
<keyword evidence="4" id="KW-0408">Iron</keyword>
<feature type="domain" description="Globin" evidence="7">
    <location>
        <begin position="55"/>
        <end position="189"/>
    </location>
</feature>
<dbReference type="CDD" id="cd19753">
    <property type="entry name" value="Mb-like_oxidoreductase"/>
    <property type="match status" value="1"/>
</dbReference>
<feature type="region of interest" description="Disordered" evidence="6">
    <location>
        <begin position="1"/>
        <end position="31"/>
    </location>
</feature>
<dbReference type="GO" id="GO:0071500">
    <property type="term" value="P:cellular response to nitrosative stress"/>
    <property type="evidence" value="ECO:0007669"/>
    <property type="project" value="TreeGrafter"/>
</dbReference>
<dbReference type="Gene3D" id="1.10.490.10">
    <property type="entry name" value="Globins"/>
    <property type="match status" value="1"/>
</dbReference>
<evidence type="ECO:0000256" key="1">
    <source>
        <dbReference type="ARBA" id="ARBA00022617"/>
    </source>
</evidence>
<evidence type="ECO:0000259" key="7">
    <source>
        <dbReference type="PROSITE" id="PS01033"/>
    </source>
</evidence>
<dbReference type="KEGG" id="xba:C7S18_02840"/>
<dbReference type="GO" id="GO:0008941">
    <property type="term" value="F:nitric oxide dioxygenase NAD(P)H activity"/>
    <property type="evidence" value="ECO:0007669"/>
    <property type="project" value="TreeGrafter"/>
</dbReference>
<accession>A0A2P1PMX0</accession>
<evidence type="ECO:0000256" key="6">
    <source>
        <dbReference type="SAM" id="MobiDB-lite"/>
    </source>
</evidence>
<dbReference type="GO" id="GO:0020037">
    <property type="term" value="F:heme binding"/>
    <property type="evidence" value="ECO:0007669"/>
    <property type="project" value="InterPro"/>
</dbReference>
<evidence type="ECO:0000256" key="2">
    <source>
        <dbReference type="ARBA" id="ARBA00022621"/>
    </source>
</evidence>